<protein>
    <submittedName>
        <fullName evidence="2">Uncharacterized protein</fullName>
    </submittedName>
</protein>
<evidence type="ECO:0000256" key="1">
    <source>
        <dbReference type="SAM" id="MobiDB-lite"/>
    </source>
</evidence>
<dbReference type="Proteomes" id="UP001500443">
    <property type="component" value="Unassembled WGS sequence"/>
</dbReference>
<gene>
    <name evidence="2" type="ORF">GCM10009802_46730</name>
</gene>
<keyword evidence="3" id="KW-1185">Reference proteome</keyword>
<feature type="compositionally biased region" description="Basic and acidic residues" evidence="1">
    <location>
        <begin position="27"/>
        <end position="38"/>
    </location>
</feature>
<accession>A0ABN2Z6P9</accession>
<proteinExistence type="predicted"/>
<feature type="region of interest" description="Disordered" evidence="1">
    <location>
        <begin position="1"/>
        <end position="75"/>
    </location>
</feature>
<evidence type="ECO:0000313" key="3">
    <source>
        <dbReference type="Proteomes" id="UP001500443"/>
    </source>
</evidence>
<comment type="caution">
    <text evidence="2">The sequence shown here is derived from an EMBL/GenBank/DDBJ whole genome shotgun (WGS) entry which is preliminary data.</text>
</comment>
<reference evidence="2 3" key="1">
    <citation type="journal article" date="2019" name="Int. J. Syst. Evol. Microbiol.">
        <title>The Global Catalogue of Microorganisms (GCM) 10K type strain sequencing project: providing services to taxonomists for standard genome sequencing and annotation.</title>
        <authorList>
            <consortium name="The Broad Institute Genomics Platform"/>
            <consortium name="The Broad Institute Genome Sequencing Center for Infectious Disease"/>
            <person name="Wu L."/>
            <person name="Ma J."/>
        </authorList>
    </citation>
    <scope>NUCLEOTIDE SEQUENCE [LARGE SCALE GENOMIC DNA]</scope>
    <source>
        <strain evidence="2 3">JCM 15481</strain>
    </source>
</reference>
<organism evidence="2 3">
    <name type="scientific">Streptomyces synnematoformans</name>
    <dbReference type="NCBI Taxonomy" id="415721"/>
    <lineage>
        <taxon>Bacteria</taxon>
        <taxon>Bacillati</taxon>
        <taxon>Actinomycetota</taxon>
        <taxon>Actinomycetes</taxon>
        <taxon>Kitasatosporales</taxon>
        <taxon>Streptomycetaceae</taxon>
        <taxon>Streptomyces</taxon>
    </lineage>
</organism>
<evidence type="ECO:0000313" key="2">
    <source>
        <dbReference type="EMBL" id="GAA2137564.1"/>
    </source>
</evidence>
<sequence length="100" mass="10475">MERVAAADGAFLRPGGGRGEGGEDGEERGGQDHRRGEEPWGGGVRGERSAGYVHGSSRRGSATALSRRADRPVQKSRSALWAVRAAQACCSGRGDPWRGG</sequence>
<name>A0ABN2Z6P9_9ACTN</name>
<dbReference type="EMBL" id="BAAAPF010000186">
    <property type="protein sequence ID" value="GAA2137564.1"/>
    <property type="molecule type" value="Genomic_DNA"/>
</dbReference>